<keyword evidence="5 6" id="KW-0472">Membrane</keyword>
<evidence type="ECO:0000313" key="9">
    <source>
        <dbReference type="Proteomes" id="UP000759103"/>
    </source>
</evidence>
<comment type="subcellular location">
    <subcellularLocation>
        <location evidence="1">Membrane</location>
        <topology evidence="1">Multi-pass membrane protein</topology>
    </subcellularLocation>
</comment>
<dbReference type="Pfam" id="PF04138">
    <property type="entry name" value="GtrA_DPMS_TM"/>
    <property type="match status" value="1"/>
</dbReference>
<organism evidence="8 9">
    <name type="scientific">Sphingomonas citri</name>
    <dbReference type="NCBI Taxonomy" id="2862499"/>
    <lineage>
        <taxon>Bacteria</taxon>
        <taxon>Pseudomonadati</taxon>
        <taxon>Pseudomonadota</taxon>
        <taxon>Alphaproteobacteria</taxon>
        <taxon>Sphingomonadales</taxon>
        <taxon>Sphingomonadaceae</taxon>
        <taxon>Sphingomonas</taxon>
    </lineage>
</organism>
<evidence type="ECO:0000259" key="7">
    <source>
        <dbReference type="Pfam" id="PF04138"/>
    </source>
</evidence>
<dbReference type="InterPro" id="IPR007267">
    <property type="entry name" value="GtrA_DPMS_TM"/>
</dbReference>
<dbReference type="EMBL" id="JAHXZN010000004">
    <property type="protein sequence ID" value="MBW6531602.1"/>
    <property type="molecule type" value="Genomic_DNA"/>
</dbReference>
<feature type="transmembrane region" description="Helical" evidence="6">
    <location>
        <begin position="78"/>
        <end position="101"/>
    </location>
</feature>
<dbReference type="InterPro" id="IPR051401">
    <property type="entry name" value="GtrA_CellWall_Glycosyl"/>
</dbReference>
<feature type="transmembrane region" description="Helical" evidence="6">
    <location>
        <begin position="12"/>
        <end position="34"/>
    </location>
</feature>
<evidence type="ECO:0000256" key="4">
    <source>
        <dbReference type="ARBA" id="ARBA00022989"/>
    </source>
</evidence>
<evidence type="ECO:0000256" key="3">
    <source>
        <dbReference type="ARBA" id="ARBA00022692"/>
    </source>
</evidence>
<protein>
    <submittedName>
        <fullName evidence="8">GtrA family protein</fullName>
    </submittedName>
</protein>
<proteinExistence type="inferred from homology"/>
<keyword evidence="3 6" id="KW-0812">Transmembrane</keyword>
<feature type="domain" description="GtrA/DPMS transmembrane" evidence="7">
    <location>
        <begin position="14"/>
        <end position="126"/>
    </location>
</feature>
<keyword evidence="9" id="KW-1185">Reference proteome</keyword>
<comment type="caution">
    <text evidence="8">The sequence shown here is derived from an EMBL/GenBank/DDBJ whole genome shotgun (WGS) entry which is preliminary data.</text>
</comment>
<comment type="similarity">
    <text evidence="2">Belongs to the GtrA family.</text>
</comment>
<feature type="transmembrane region" description="Helical" evidence="6">
    <location>
        <begin position="107"/>
        <end position="125"/>
    </location>
</feature>
<sequence length="143" mass="15121">MRAVLTSLAGSGARFASVGAIATLLDACLFLLLAELGTDPGLSNVVSYAVASVVNFWLNREWTFAAREGAVLAQALRFAIMVLIGLTLSTAIVAEASLLIAPAFAKLLAIAVVLPVNYTVARLLVFHRPARTALAEARATRRR</sequence>
<accession>A0ABS7BPQ9</accession>
<evidence type="ECO:0000256" key="6">
    <source>
        <dbReference type="SAM" id="Phobius"/>
    </source>
</evidence>
<reference evidence="8 9" key="1">
    <citation type="submission" date="2021-07" db="EMBL/GenBank/DDBJ databases">
        <title>Sphingomonas sp.</title>
        <authorList>
            <person name="Feng G."/>
            <person name="Li J."/>
            <person name="Pan M."/>
        </authorList>
    </citation>
    <scope>NUCLEOTIDE SEQUENCE [LARGE SCALE GENOMIC DNA]</scope>
    <source>
        <strain evidence="8 9">RRHST34</strain>
    </source>
</reference>
<dbReference type="Proteomes" id="UP000759103">
    <property type="component" value="Unassembled WGS sequence"/>
</dbReference>
<dbReference type="PANTHER" id="PTHR38459">
    <property type="entry name" value="PROPHAGE BACTOPRENOL-LINKED GLUCOSE TRANSLOCASE HOMOLOG"/>
    <property type="match status" value="1"/>
</dbReference>
<evidence type="ECO:0000256" key="1">
    <source>
        <dbReference type="ARBA" id="ARBA00004141"/>
    </source>
</evidence>
<evidence type="ECO:0000313" key="8">
    <source>
        <dbReference type="EMBL" id="MBW6531602.1"/>
    </source>
</evidence>
<evidence type="ECO:0000256" key="2">
    <source>
        <dbReference type="ARBA" id="ARBA00009399"/>
    </source>
</evidence>
<feature type="transmembrane region" description="Helical" evidence="6">
    <location>
        <begin position="40"/>
        <end position="58"/>
    </location>
</feature>
<gene>
    <name evidence="8" type="ORF">KZ820_12730</name>
</gene>
<keyword evidence="4 6" id="KW-1133">Transmembrane helix</keyword>
<evidence type="ECO:0000256" key="5">
    <source>
        <dbReference type="ARBA" id="ARBA00023136"/>
    </source>
</evidence>
<dbReference type="PANTHER" id="PTHR38459:SF1">
    <property type="entry name" value="PROPHAGE BACTOPRENOL-LINKED GLUCOSE TRANSLOCASE HOMOLOG"/>
    <property type="match status" value="1"/>
</dbReference>
<name>A0ABS7BPQ9_9SPHN</name>
<dbReference type="RefSeq" id="WP_183924198.1">
    <property type="nucleotide sequence ID" value="NZ_JAHXZN010000004.1"/>
</dbReference>